<feature type="compositionally biased region" description="Basic and acidic residues" evidence="1">
    <location>
        <begin position="47"/>
        <end position="61"/>
    </location>
</feature>
<evidence type="ECO:0000256" key="1">
    <source>
        <dbReference type="SAM" id="MobiDB-lite"/>
    </source>
</evidence>
<protein>
    <submittedName>
        <fullName evidence="2">Uncharacterized protein</fullName>
    </submittedName>
</protein>
<sequence length="105" mass="11491">MLRKKLKLDEKATDTRASPLGEFSLSQFANVPKAKISANTVPPESGSDTHESESRPEKLKGDAVIPNPGVIAPYWQQVYLIERELSAALRKVVLPSDVAACYDPI</sequence>
<reference evidence="3" key="1">
    <citation type="submission" date="2013-09" db="EMBL/GenBank/DDBJ databases">
        <title>The Genome Sequence of Anopheles maculatus species B.</title>
        <authorList>
            <consortium name="The Broad Institute Genomics Platform"/>
            <person name="Neafsey D.E."/>
            <person name="Besansky N."/>
            <person name="Howell P."/>
            <person name="Walton C."/>
            <person name="Young S.K."/>
            <person name="Zeng Q."/>
            <person name="Gargeya S."/>
            <person name="Fitzgerald M."/>
            <person name="Haas B."/>
            <person name="Abouelleil A."/>
            <person name="Allen A.W."/>
            <person name="Alvarado L."/>
            <person name="Arachchi H.M."/>
            <person name="Berlin A.M."/>
            <person name="Chapman S.B."/>
            <person name="Gainer-Dewar J."/>
            <person name="Goldberg J."/>
            <person name="Griggs A."/>
            <person name="Gujja S."/>
            <person name="Hansen M."/>
            <person name="Howarth C."/>
            <person name="Imamovic A."/>
            <person name="Ireland A."/>
            <person name="Larimer J."/>
            <person name="McCowan C."/>
            <person name="Murphy C."/>
            <person name="Pearson M."/>
            <person name="Poon T.W."/>
            <person name="Priest M."/>
            <person name="Roberts A."/>
            <person name="Saif S."/>
            <person name="Shea T."/>
            <person name="Sisk P."/>
            <person name="Sykes S."/>
            <person name="Wortman J."/>
            <person name="Nusbaum C."/>
            <person name="Birren B."/>
        </authorList>
    </citation>
    <scope>NUCLEOTIDE SEQUENCE [LARGE SCALE GENOMIC DNA]</scope>
    <source>
        <strain evidence="3">maculatus3</strain>
    </source>
</reference>
<dbReference type="VEuPathDB" id="VectorBase:AMAM008125"/>
<evidence type="ECO:0000313" key="2">
    <source>
        <dbReference type="EnsemblMetazoa" id="AMAM008125-PA"/>
    </source>
</evidence>
<name>A0A182SJQ2_9DIPT</name>
<reference evidence="2" key="2">
    <citation type="submission" date="2020-05" db="UniProtKB">
        <authorList>
            <consortium name="EnsemblMetazoa"/>
        </authorList>
    </citation>
    <scope>IDENTIFICATION</scope>
    <source>
        <strain evidence="2">maculatus3</strain>
    </source>
</reference>
<feature type="region of interest" description="Disordered" evidence="1">
    <location>
        <begin position="36"/>
        <end position="62"/>
    </location>
</feature>
<dbReference type="AlphaFoldDB" id="A0A182SJQ2"/>
<proteinExistence type="predicted"/>
<evidence type="ECO:0000313" key="3">
    <source>
        <dbReference type="Proteomes" id="UP000075901"/>
    </source>
</evidence>
<keyword evidence="3" id="KW-1185">Reference proteome</keyword>
<organism evidence="2 3">
    <name type="scientific">Anopheles maculatus</name>
    <dbReference type="NCBI Taxonomy" id="74869"/>
    <lineage>
        <taxon>Eukaryota</taxon>
        <taxon>Metazoa</taxon>
        <taxon>Ecdysozoa</taxon>
        <taxon>Arthropoda</taxon>
        <taxon>Hexapoda</taxon>
        <taxon>Insecta</taxon>
        <taxon>Pterygota</taxon>
        <taxon>Neoptera</taxon>
        <taxon>Endopterygota</taxon>
        <taxon>Diptera</taxon>
        <taxon>Nematocera</taxon>
        <taxon>Culicoidea</taxon>
        <taxon>Culicidae</taxon>
        <taxon>Anophelinae</taxon>
        <taxon>Anopheles</taxon>
        <taxon>Anopheles maculatus group</taxon>
    </lineage>
</organism>
<dbReference type="EnsemblMetazoa" id="AMAM008125-RA">
    <property type="protein sequence ID" value="AMAM008125-PA"/>
    <property type="gene ID" value="AMAM008125"/>
</dbReference>
<dbReference type="Proteomes" id="UP000075901">
    <property type="component" value="Unassembled WGS sequence"/>
</dbReference>
<accession>A0A182SJQ2</accession>